<reference evidence="2" key="1">
    <citation type="journal article" date="2019" name="Int. J. Syst. Evol. Microbiol.">
        <title>The Global Catalogue of Microorganisms (GCM) 10K type strain sequencing project: providing services to taxonomists for standard genome sequencing and annotation.</title>
        <authorList>
            <consortium name="The Broad Institute Genomics Platform"/>
            <consortium name="The Broad Institute Genome Sequencing Center for Infectious Disease"/>
            <person name="Wu L."/>
            <person name="Ma J."/>
        </authorList>
    </citation>
    <scope>NUCLEOTIDE SEQUENCE [LARGE SCALE GENOMIC DNA]</scope>
    <source>
        <strain evidence="2">KCTC 52925</strain>
    </source>
</reference>
<proteinExistence type="predicted"/>
<dbReference type="EMBL" id="JBHUOJ010000004">
    <property type="protein sequence ID" value="MFD2832089.1"/>
    <property type="molecule type" value="Genomic_DNA"/>
</dbReference>
<gene>
    <name evidence="1" type="ORF">ACFSYS_02240</name>
</gene>
<dbReference type="RefSeq" id="WP_251739487.1">
    <property type="nucleotide sequence ID" value="NZ_JBHUOJ010000004.1"/>
</dbReference>
<name>A0ABW5X331_9FLAO</name>
<accession>A0ABW5X331</accession>
<dbReference type="Proteomes" id="UP001597438">
    <property type="component" value="Unassembled WGS sequence"/>
</dbReference>
<keyword evidence="2" id="KW-1185">Reference proteome</keyword>
<organism evidence="1 2">
    <name type="scientific">Christiangramia antarctica</name>
    <dbReference type="NCBI Taxonomy" id="2058158"/>
    <lineage>
        <taxon>Bacteria</taxon>
        <taxon>Pseudomonadati</taxon>
        <taxon>Bacteroidota</taxon>
        <taxon>Flavobacteriia</taxon>
        <taxon>Flavobacteriales</taxon>
        <taxon>Flavobacteriaceae</taxon>
        <taxon>Christiangramia</taxon>
    </lineage>
</organism>
<comment type="caution">
    <text evidence="1">The sequence shown here is derived from an EMBL/GenBank/DDBJ whole genome shotgun (WGS) entry which is preliminary data.</text>
</comment>
<evidence type="ECO:0000313" key="1">
    <source>
        <dbReference type="EMBL" id="MFD2832089.1"/>
    </source>
</evidence>
<evidence type="ECO:0000313" key="2">
    <source>
        <dbReference type="Proteomes" id="UP001597438"/>
    </source>
</evidence>
<sequence length="140" mass="16974">MNKRDRFLLLFVKSFYDKGRGNPNTDNQVHWTVIIINKIFKNHFKEDLSFTEAEVLKAFKRNGFKLSEYGENEFTWEKFHANHITIYNDKFLNIKVRNNKDLGNTWKQHKSNYKQETIDKIDNLKADLFKFWDDNKHLLE</sequence>
<protein>
    <submittedName>
        <fullName evidence="1">Uncharacterized protein</fullName>
    </submittedName>
</protein>